<evidence type="ECO:0000313" key="5">
    <source>
        <dbReference type="EMBL" id="PAA91539.1"/>
    </source>
</evidence>
<dbReference type="InterPro" id="IPR019734">
    <property type="entry name" value="TPR_rpt"/>
</dbReference>
<dbReference type="Proteomes" id="UP000215902">
    <property type="component" value="Unassembled WGS sequence"/>
</dbReference>
<evidence type="ECO:0000313" key="6">
    <source>
        <dbReference type="Proteomes" id="UP000215902"/>
    </source>
</evidence>
<feature type="transmembrane region" description="Helical" evidence="4">
    <location>
        <begin position="169"/>
        <end position="193"/>
    </location>
</feature>
<keyword evidence="1" id="KW-0677">Repeat</keyword>
<feature type="non-terminal residue" evidence="5">
    <location>
        <position position="1"/>
    </location>
</feature>
<evidence type="ECO:0000256" key="1">
    <source>
        <dbReference type="ARBA" id="ARBA00022737"/>
    </source>
</evidence>
<keyword evidence="6" id="KW-1185">Reference proteome</keyword>
<dbReference type="STRING" id="282301.A0A267H1X8"/>
<reference evidence="5 6" key="1">
    <citation type="submission" date="2017-06" db="EMBL/GenBank/DDBJ databases">
        <title>A platform for efficient transgenesis in Macrostomum lignano, a flatworm model organism for stem cell research.</title>
        <authorList>
            <person name="Berezikov E."/>
        </authorList>
    </citation>
    <scope>NUCLEOTIDE SEQUENCE [LARGE SCALE GENOMIC DNA]</scope>
    <source>
        <strain evidence="5">DV1</strain>
        <tissue evidence="5">Whole organism</tissue>
    </source>
</reference>
<dbReference type="PANTHER" id="PTHR22904">
    <property type="entry name" value="TPR REPEAT CONTAINING PROTEIN"/>
    <property type="match status" value="1"/>
</dbReference>
<dbReference type="InterPro" id="IPR013105">
    <property type="entry name" value="TPR_2"/>
</dbReference>
<proteinExistence type="predicted"/>
<keyword evidence="4" id="KW-0472">Membrane</keyword>
<dbReference type="AlphaFoldDB" id="A0A267H1X8"/>
<accession>A0A267H1X8</accession>
<dbReference type="PROSITE" id="PS50005">
    <property type="entry name" value="TPR"/>
    <property type="match status" value="1"/>
</dbReference>
<name>A0A267H1X8_9PLAT</name>
<feature type="repeat" description="TPR" evidence="3">
    <location>
        <begin position="77"/>
        <end position="110"/>
    </location>
</feature>
<gene>
    <name evidence="5" type="ORF">BOX15_Mlig000004g3</name>
</gene>
<dbReference type="PANTHER" id="PTHR22904:SF523">
    <property type="entry name" value="STRESS-INDUCED-PHOSPHOPROTEIN 1"/>
    <property type="match status" value="1"/>
</dbReference>
<feature type="transmembrane region" description="Helical" evidence="4">
    <location>
        <begin position="139"/>
        <end position="157"/>
    </location>
</feature>
<dbReference type="InterPro" id="IPR011990">
    <property type="entry name" value="TPR-like_helical_dom_sf"/>
</dbReference>
<organism evidence="5 6">
    <name type="scientific">Macrostomum lignano</name>
    <dbReference type="NCBI Taxonomy" id="282301"/>
    <lineage>
        <taxon>Eukaryota</taxon>
        <taxon>Metazoa</taxon>
        <taxon>Spiralia</taxon>
        <taxon>Lophotrochozoa</taxon>
        <taxon>Platyhelminthes</taxon>
        <taxon>Rhabditophora</taxon>
        <taxon>Macrostomorpha</taxon>
        <taxon>Macrostomida</taxon>
        <taxon>Macrostomidae</taxon>
        <taxon>Macrostomum</taxon>
    </lineage>
</organism>
<evidence type="ECO:0000256" key="2">
    <source>
        <dbReference type="ARBA" id="ARBA00022803"/>
    </source>
</evidence>
<keyword evidence="4" id="KW-1133">Transmembrane helix</keyword>
<evidence type="ECO:0000256" key="4">
    <source>
        <dbReference type="SAM" id="Phobius"/>
    </source>
</evidence>
<evidence type="ECO:0000256" key="3">
    <source>
        <dbReference type="PROSITE-ProRule" id="PRU00339"/>
    </source>
</evidence>
<sequence>SGNRATPLAEADTHLREKRYVEAMLAYSMLIDSPDGQQSGFLPDAYAGRSECLRQLEQLYHSLEDADRVCLLRPRWPRGHALRGEALLAGGQPAEALAAFREAARLDPGDELLLDRARRSVEEIRSEASATSRLMRRSVLLAAGLALLLALLDLAALEGRLHSLLPAWLLYSLAYCLSFSCCFGIGWAYRWLLRQHKRDLLKKPIDLLEHLKQS</sequence>
<protein>
    <submittedName>
        <fullName evidence="5">Uncharacterized protein</fullName>
    </submittedName>
</protein>
<dbReference type="GO" id="GO:0051879">
    <property type="term" value="F:Hsp90 protein binding"/>
    <property type="evidence" value="ECO:0007669"/>
    <property type="project" value="TreeGrafter"/>
</dbReference>
<keyword evidence="4" id="KW-0812">Transmembrane</keyword>
<dbReference type="SUPFAM" id="SSF48452">
    <property type="entry name" value="TPR-like"/>
    <property type="match status" value="1"/>
</dbReference>
<dbReference type="EMBL" id="NIVC01000084">
    <property type="protein sequence ID" value="PAA91539.1"/>
    <property type="molecule type" value="Genomic_DNA"/>
</dbReference>
<keyword evidence="2 3" id="KW-0802">TPR repeat</keyword>
<dbReference type="Pfam" id="PF07719">
    <property type="entry name" value="TPR_2"/>
    <property type="match status" value="1"/>
</dbReference>
<comment type="caution">
    <text evidence="5">The sequence shown here is derived from an EMBL/GenBank/DDBJ whole genome shotgun (WGS) entry which is preliminary data.</text>
</comment>
<dbReference type="SMART" id="SM00028">
    <property type="entry name" value="TPR"/>
    <property type="match status" value="2"/>
</dbReference>
<dbReference type="Gene3D" id="1.25.40.10">
    <property type="entry name" value="Tetratricopeptide repeat domain"/>
    <property type="match status" value="1"/>
</dbReference>